<dbReference type="OrthoDB" id="5046242at2759"/>
<sequence>MVHSFLLQGKATPPYHDTQVAVVGGGMAGLAAASALSEAGLQVVLLEASDYFGGRVKQVQPFEGFAPIDLGGEFIHGSDSIITRTAKENGWVVQPCFKCEGMEREYMFFYKDELHPLLSSHPDIQKAWKAWDDIIFFWDKISKRELHQNKENVSCEDNGRSAESYSVKPDLESKATSAQAESIKASEIDSRQNPGDDAENSRDTSIQQWLERYKCNDDVMAVFDSMYCQTVAAAPSQMGLYECAREENAWTYGDGNFRLAGSYSLLVEHFLKKCSEIEKRLCWQVTEINWKGENGMDKIEMQHESKSDGHVCLKNQLGQTLTAKYVIITVPLTVLKDGDITFIPPLPVSKKRAIDGIEMRGALKIVCRFKSQFWPDNLNLLYRVRGFVSQIWMYTRDSTESTEKCHLIAGFQTAEPAEEKINLSGQEVLDEFLQDLDHIFRTVSNPHPATDSFMDYIYYHWSKHPFIRGGYSSPTVHAYGLRHELGRPVGDRLFFAGEATSVTACATVHTAMETGLRAAREVCSTTTRVITE</sequence>
<feature type="region of interest" description="Disordered" evidence="1">
    <location>
        <begin position="152"/>
        <end position="203"/>
    </location>
</feature>
<organism evidence="3 4">
    <name type="scientific">Pocillopora damicornis</name>
    <name type="common">Cauliflower coral</name>
    <name type="synonym">Millepora damicornis</name>
    <dbReference type="NCBI Taxonomy" id="46731"/>
    <lineage>
        <taxon>Eukaryota</taxon>
        <taxon>Metazoa</taxon>
        <taxon>Cnidaria</taxon>
        <taxon>Anthozoa</taxon>
        <taxon>Hexacorallia</taxon>
        <taxon>Scleractinia</taxon>
        <taxon>Astrocoeniina</taxon>
        <taxon>Pocilloporidae</taxon>
        <taxon>Pocillopora</taxon>
    </lineage>
</organism>
<dbReference type="EMBL" id="RCHS01002501">
    <property type="protein sequence ID" value="RMX47078.1"/>
    <property type="molecule type" value="Genomic_DNA"/>
</dbReference>
<reference evidence="3 4" key="1">
    <citation type="journal article" date="2018" name="Sci. Rep.">
        <title>Comparative analysis of the Pocillopora damicornis genome highlights role of immune system in coral evolution.</title>
        <authorList>
            <person name="Cunning R."/>
            <person name="Bay R.A."/>
            <person name="Gillette P."/>
            <person name="Baker A.C."/>
            <person name="Traylor-Knowles N."/>
        </authorList>
    </citation>
    <scope>NUCLEOTIDE SEQUENCE [LARGE SCALE GENOMIC DNA]</scope>
    <source>
        <strain evidence="3">RSMAS</strain>
        <tissue evidence="3">Whole animal</tissue>
    </source>
</reference>
<dbReference type="AlphaFoldDB" id="A0A3M6U0Q9"/>
<keyword evidence="4" id="KW-1185">Reference proteome</keyword>
<evidence type="ECO:0000313" key="4">
    <source>
        <dbReference type="Proteomes" id="UP000275408"/>
    </source>
</evidence>
<dbReference type="GO" id="GO:0016491">
    <property type="term" value="F:oxidoreductase activity"/>
    <property type="evidence" value="ECO:0007669"/>
    <property type="project" value="InterPro"/>
</dbReference>
<protein>
    <recommendedName>
        <fullName evidence="2">Amine oxidase domain-containing protein</fullName>
    </recommendedName>
</protein>
<accession>A0A3M6U0Q9</accession>
<evidence type="ECO:0000259" key="2">
    <source>
        <dbReference type="Pfam" id="PF01593"/>
    </source>
</evidence>
<dbReference type="InterPro" id="IPR036188">
    <property type="entry name" value="FAD/NAD-bd_sf"/>
</dbReference>
<dbReference type="Proteomes" id="UP000275408">
    <property type="component" value="Unassembled WGS sequence"/>
</dbReference>
<evidence type="ECO:0000313" key="3">
    <source>
        <dbReference type="EMBL" id="RMX47078.1"/>
    </source>
</evidence>
<dbReference type="PANTHER" id="PTHR10742">
    <property type="entry name" value="FLAVIN MONOAMINE OXIDASE"/>
    <property type="match status" value="1"/>
</dbReference>
<evidence type="ECO:0000256" key="1">
    <source>
        <dbReference type="SAM" id="MobiDB-lite"/>
    </source>
</evidence>
<dbReference type="PANTHER" id="PTHR10742:SF418">
    <property type="entry name" value="AMINE OXIDASE DOMAIN-CONTAINING PROTEIN"/>
    <property type="match status" value="1"/>
</dbReference>
<dbReference type="Gene3D" id="3.90.660.10">
    <property type="match status" value="1"/>
</dbReference>
<feature type="domain" description="Amine oxidase" evidence="2">
    <location>
        <begin position="27"/>
        <end position="522"/>
    </location>
</feature>
<dbReference type="InterPro" id="IPR002937">
    <property type="entry name" value="Amino_oxidase"/>
</dbReference>
<proteinExistence type="predicted"/>
<dbReference type="SUPFAM" id="SSF51905">
    <property type="entry name" value="FAD/NAD(P)-binding domain"/>
    <property type="match status" value="1"/>
</dbReference>
<dbReference type="Gene3D" id="3.50.50.60">
    <property type="entry name" value="FAD/NAD(P)-binding domain"/>
    <property type="match status" value="2"/>
</dbReference>
<name>A0A3M6U0Q9_POCDA</name>
<comment type="caution">
    <text evidence="3">The sequence shown here is derived from an EMBL/GenBank/DDBJ whole genome shotgun (WGS) entry which is preliminary data.</text>
</comment>
<dbReference type="SUPFAM" id="SSF54373">
    <property type="entry name" value="FAD-linked reductases, C-terminal domain"/>
    <property type="match status" value="1"/>
</dbReference>
<dbReference type="InterPro" id="IPR050281">
    <property type="entry name" value="Flavin_monoamine_oxidase"/>
</dbReference>
<gene>
    <name evidence="3" type="ORF">pdam_00016978</name>
</gene>
<dbReference type="Pfam" id="PF01593">
    <property type="entry name" value="Amino_oxidase"/>
    <property type="match status" value="1"/>
</dbReference>
<dbReference type="STRING" id="46731.A0A3M6U0Q9"/>